<organism evidence="3 4">
    <name type="scientific">Acetatifactor muris</name>
    <dbReference type="NCBI Taxonomy" id="879566"/>
    <lineage>
        <taxon>Bacteria</taxon>
        <taxon>Bacillati</taxon>
        <taxon>Bacillota</taxon>
        <taxon>Clostridia</taxon>
        <taxon>Lachnospirales</taxon>
        <taxon>Lachnospiraceae</taxon>
        <taxon>Acetatifactor</taxon>
    </lineage>
</organism>
<dbReference type="Gene3D" id="3.30.370.10">
    <property type="entry name" value="Barstar-like"/>
    <property type="match status" value="1"/>
</dbReference>
<reference evidence="3 4" key="1">
    <citation type="submission" date="2018-01" db="EMBL/GenBank/DDBJ databases">
        <authorList>
            <person name="Gaut B.S."/>
            <person name="Morton B.R."/>
            <person name="Clegg M.T."/>
            <person name="Duvall M.R."/>
        </authorList>
    </citation>
    <scope>NUCLEOTIDE SEQUENCE [LARGE SCALE GENOMIC DNA]</scope>
    <source>
        <strain evidence="3">GP69</strain>
    </source>
</reference>
<evidence type="ECO:0000259" key="2">
    <source>
        <dbReference type="Pfam" id="PF01337"/>
    </source>
</evidence>
<sequence>MYLCVIDGEKITDREMLHEILAEGLKLPEWYGGNLDALYDCLTEMREEAEIQVRHESVLEAHLGGYARALRRVLSSAAAENSGISCRFE</sequence>
<evidence type="ECO:0000313" key="3">
    <source>
        <dbReference type="EMBL" id="SOY28502.1"/>
    </source>
</evidence>
<name>A0A2K4ZDH0_9FIRM</name>
<dbReference type="EMBL" id="OFSM01000005">
    <property type="protein sequence ID" value="SOY28502.1"/>
    <property type="molecule type" value="Genomic_DNA"/>
</dbReference>
<dbReference type="Proteomes" id="UP000236311">
    <property type="component" value="Unassembled WGS sequence"/>
</dbReference>
<dbReference type="AlphaFoldDB" id="A0A2K4ZDH0"/>
<dbReference type="InterPro" id="IPR035905">
    <property type="entry name" value="Barstar-like_sf"/>
</dbReference>
<dbReference type="Pfam" id="PF01337">
    <property type="entry name" value="Barstar"/>
    <property type="match status" value="1"/>
</dbReference>
<dbReference type="RefSeq" id="WP_207656140.1">
    <property type="nucleotide sequence ID" value="NZ_JANJZD010000005.1"/>
</dbReference>
<gene>
    <name evidence="3" type="ORF">AMURIS_01211</name>
</gene>
<protein>
    <submittedName>
        <fullName evidence="3">Barstar</fullName>
    </submittedName>
</protein>
<evidence type="ECO:0000256" key="1">
    <source>
        <dbReference type="ARBA" id="ARBA00006845"/>
    </source>
</evidence>
<comment type="similarity">
    <text evidence="1">Belongs to the barstar family.</text>
</comment>
<evidence type="ECO:0000313" key="4">
    <source>
        <dbReference type="Proteomes" id="UP000236311"/>
    </source>
</evidence>
<dbReference type="InterPro" id="IPR000468">
    <property type="entry name" value="Barstar"/>
</dbReference>
<accession>A0A2K4ZDH0</accession>
<keyword evidence="4" id="KW-1185">Reference proteome</keyword>
<feature type="domain" description="Barstar (barnase inhibitor)" evidence="2">
    <location>
        <begin position="2"/>
        <end position="85"/>
    </location>
</feature>
<proteinExistence type="inferred from homology"/>
<dbReference type="SUPFAM" id="SSF52038">
    <property type="entry name" value="Barstar-related"/>
    <property type="match status" value="1"/>
</dbReference>